<keyword evidence="1" id="KW-1133">Transmembrane helix</keyword>
<reference evidence="3 4" key="2">
    <citation type="submission" date="2007-04" db="EMBL/GenBank/DDBJ databases">
        <title>Draft genome sequence of Ruminococcus obeum (ATCC 29174).</title>
        <authorList>
            <person name="Sudarsanam P."/>
            <person name="Ley R."/>
            <person name="Guruge J."/>
            <person name="Turnbaugh P.J."/>
            <person name="Mahowald M."/>
            <person name="Liep D."/>
            <person name="Gordon J."/>
        </authorList>
    </citation>
    <scope>NUCLEOTIDE SEQUENCE [LARGE SCALE GENOMIC DNA]</scope>
    <source>
        <strain evidence="3 4">ATCC 29174</strain>
    </source>
</reference>
<evidence type="ECO:0000256" key="1">
    <source>
        <dbReference type="SAM" id="Phobius"/>
    </source>
</evidence>
<feature type="domain" description="Ketopantoate reductase N-terminal" evidence="2">
    <location>
        <begin position="16"/>
        <end position="134"/>
    </location>
</feature>
<proteinExistence type="predicted"/>
<dbReference type="SUPFAM" id="SSF51735">
    <property type="entry name" value="NAD(P)-binding Rossmann-fold domains"/>
    <property type="match status" value="1"/>
</dbReference>
<gene>
    <name evidence="3" type="ORF">RUMOBE_02148</name>
</gene>
<feature type="transmembrane region" description="Helical" evidence="1">
    <location>
        <begin position="16"/>
        <end position="37"/>
    </location>
</feature>
<reference evidence="3 4" key="1">
    <citation type="submission" date="2007-03" db="EMBL/GenBank/DDBJ databases">
        <authorList>
            <person name="Fulton L."/>
            <person name="Clifton S."/>
            <person name="Fulton B."/>
            <person name="Xu J."/>
            <person name="Minx P."/>
            <person name="Pepin K.H."/>
            <person name="Johnson M."/>
            <person name="Thiruvilangam P."/>
            <person name="Bhonagiri V."/>
            <person name="Nash W.E."/>
            <person name="Mardis E.R."/>
            <person name="Wilson R.K."/>
        </authorList>
    </citation>
    <scope>NUCLEOTIDE SEQUENCE [LARGE SCALE GENOMIC DNA]</scope>
    <source>
        <strain evidence="3 4">ATCC 29174</strain>
    </source>
</reference>
<keyword evidence="1" id="KW-0812">Transmembrane</keyword>
<comment type="caution">
    <text evidence="3">The sequence shown here is derived from an EMBL/GenBank/DDBJ whole genome shotgun (WGS) entry which is preliminary data.</text>
</comment>
<evidence type="ECO:0000313" key="4">
    <source>
        <dbReference type="Proteomes" id="UP000006002"/>
    </source>
</evidence>
<dbReference type="Gene3D" id="3.40.50.720">
    <property type="entry name" value="NAD(P)-binding Rossmann-like Domain"/>
    <property type="match status" value="1"/>
</dbReference>
<dbReference type="Pfam" id="PF02558">
    <property type="entry name" value="ApbA"/>
    <property type="match status" value="1"/>
</dbReference>
<organism evidence="3 4">
    <name type="scientific">Blautia obeum ATCC 29174</name>
    <dbReference type="NCBI Taxonomy" id="411459"/>
    <lineage>
        <taxon>Bacteria</taxon>
        <taxon>Bacillati</taxon>
        <taxon>Bacillota</taxon>
        <taxon>Clostridia</taxon>
        <taxon>Lachnospirales</taxon>
        <taxon>Lachnospiraceae</taxon>
        <taxon>Blautia</taxon>
    </lineage>
</organism>
<dbReference type="eggNOG" id="COG1893">
    <property type="taxonomic scope" value="Bacteria"/>
</dbReference>
<dbReference type="Proteomes" id="UP000006002">
    <property type="component" value="Unassembled WGS sequence"/>
</dbReference>
<accession>A5ZT19</accession>
<keyword evidence="1" id="KW-0472">Membrane</keyword>
<dbReference type="AlphaFoldDB" id="A5ZT19"/>
<evidence type="ECO:0000259" key="2">
    <source>
        <dbReference type="Pfam" id="PF02558"/>
    </source>
</evidence>
<dbReference type="HOGENOM" id="CLU_055593_2_0_9"/>
<evidence type="ECO:0000313" key="3">
    <source>
        <dbReference type="EMBL" id="EDM87243.1"/>
    </source>
</evidence>
<dbReference type="InterPro" id="IPR036291">
    <property type="entry name" value="NAD(P)-bd_dom_sf"/>
</dbReference>
<name>A5ZT19_9FIRM</name>
<dbReference type="EMBL" id="AAVO02000008">
    <property type="protein sequence ID" value="EDM87243.1"/>
    <property type="molecule type" value="Genomic_DNA"/>
</dbReference>
<dbReference type="InterPro" id="IPR013332">
    <property type="entry name" value="KPR_N"/>
</dbReference>
<sequence>MRYTEHSKKGLISMRILIYGAGVIGSLYAALLADAGYDTSIYARGKRLEILKNNGLLYKKNQDLIKAKIKIIEEVPNDDIYDFILLTVRENQLYEALSELKNNKSNTIVTMVNSLDSYKKWEDIVGTGRILPAFPGAGGSINDDGILDASLTPRIIQPTTFAEISGNKSERTKHFSKILKHARIPHQEVKNMHMWQLCHLAMVVPIADAYYEADCSERAGRDWKIMKKTAKRLKRNFNFLRKQSGRLSPGKMNIFCFLPLSILAIMLAITFESSFGDKFMYQHAMKAPDEMRELHKQFYAYVKRMKACGCKVKNAV</sequence>
<feature type="transmembrane region" description="Helical" evidence="1">
    <location>
        <begin position="252"/>
        <end position="271"/>
    </location>
</feature>
<protein>
    <submittedName>
        <fullName evidence="3">Ketopantoate reductase PanE/ApbA</fullName>
    </submittedName>
</protein>